<feature type="transmembrane region" description="Helical" evidence="1">
    <location>
        <begin position="406"/>
        <end position="426"/>
    </location>
</feature>
<gene>
    <name evidence="2" type="ordered locus">VC0395_A0404</name>
</gene>
<dbReference type="AlphaFoldDB" id="A0A0H3AGT1"/>
<dbReference type="Pfam" id="PF03806">
    <property type="entry name" value="ABG_transport"/>
    <property type="match status" value="1"/>
</dbReference>
<sequence length="534" mass="56818">MTRREQMSSSASINQNAPKKPLITRFLDGVEYLGNLLPHPITLFAIFCVVLLVASGIAGYFELSVVDPRPEGAKGRAADGMIHVVSLLNADGLELIVTNLVKNFVGFAPLGTVLVAMLGVAIAEHSGLLSAAMRGLVMGASKRMVTFTVVFAGIISNTASELGYVVLIPLAAMLFHSLGRHPLAGLAAAFAGVSGGYSANLLIGTVDPLLSGITETAARMIDPTYSVGPEVNWYFMAASTFVIAILGAFVTEKIVEPKLGKYDVSEASDDLSQDKMGSLTALEKKALAYAGLAVVVVSALLAWTIVPADGVLRGEDGLVSGSPFLKSIVAFIFIFFAIPGYVYGRVVGTMKTDRDVINAMAKSMSSMGMYIVLVFFAAQFVAFFSWTKFGQVLAVLGADFLKDIGLTGPMLFFAFILMCGYINLMIGSASAQWAVTAPIFVPMLMLVGYAPEVIQAAYRIGDSVTNIITPMMSYFGLILAVATRYMKNLGIGTLIATMLPYSVVFMVGWSLLFYVWVFVLGLPVGPGAATYYTP</sequence>
<feature type="transmembrane region" description="Helical" evidence="1">
    <location>
        <begin position="104"/>
        <end position="123"/>
    </location>
</feature>
<proteinExistence type="predicted"/>
<feature type="transmembrane region" description="Helical" evidence="1">
    <location>
        <begin position="463"/>
        <end position="482"/>
    </location>
</feature>
<dbReference type="GO" id="GO:0015558">
    <property type="term" value="F:secondary active p-aminobenzoyl-glutamate transmembrane transporter activity"/>
    <property type="evidence" value="ECO:0007669"/>
    <property type="project" value="InterPro"/>
</dbReference>
<dbReference type="InterPro" id="IPR004697">
    <property type="entry name" value="AbgT"/>
</dbReference>
<keyword evidence="1" id="KW-0472">Membrane</keyword>
<dbReference type="PANTHER" id="PTHR30282:SF0">
    <property type="entry name" value="P-AMINOBENZOYL-GLUTAMATE TRANSPORT PROTEIN"/>
    <property type="match status" value="1"/>
</dbReference>
<dbReference type="Proteomes" id="UP000000249">
    <property type="component" value="Chromosome 1"/>
</dbReference>
<feature type="transmembrane region" description="Helical" evidence="1">
    <location>
        <begin position="433"/>
        <end position="451"/>
    </location>
</feature>
<protein>
    <submittedName>
        <fullName evidence="2">Membrane protein</fullName>
    </submittedName>
</protein>
<dbReference type="PANTHER" id="PTHR30282">
    <property type="entry name" value="P-AMINOBENZOYL GLUTAMATE TRANSPORTER"/>
    <property type="match status" value="1"/>
</dbReference>
<keyword evidence="1" id="KW-1133">Transmembrane helix</keyword>
<evidence type="ECO:0000256" key="1">
    <source>
        <dbReference type="SAM" id="Phobius"/>
    </source>
</evidence>
<dbReference type="PATRIC" id="fig|345073.21.peg.867"/>
<feature type="transmembrane region" description="Helical" evidence="1">
    <location>
        <begin position="328"/>
        <end position="346"/>
    </location>
</feature>
<keyword evidence="1" id="KW-0812">Transmembrane</keyword>
<dbReference type="KEGG" id="vco:VC0395_A0404"/>
<dbReference type="EMBL" id="CP000627">
    <property type="protein sequence ID" value="ABQ19568.1"/>
    <property type="molecule type" value="Genomic_DNA"/>
</dbReference>
<evidence type="ECO:0000313" key="2">
    <source>
        <dbReference type="EMBL" id="ABQ19568.1"/>
    </source>
</evidence>
<dbReference type="GO" id="GO:1902604">
    <property type="term" value="P:p-aminobenzoyl-glutamate transmembrane transport"/>
    <property type="evidence" value="ECO:0007669"/>
    <property type="project" value="InterPro"/>
</dbReference>
<accession>A0A0H3AGT1</accession>
<reference evidence="2 3" key="1">
    <citation type="submission" date="2007-03" db="EMBL/GenBank/DDBJ databases">
        <authorList>
            <person name="Heidelberg J."/>
        </authorList>
    </citation>
    <scope>NUCLEOTIDE SEQUENCE [LARGE SCALE GENOMIC DNA]</scope>
    <source>
        <strain evidence="3">ATCC 39541 / Classical Ogawa 395 / O395</strain>
    </source>
</reference>
<name>A0A0H3AGT1_VIBC3</name>
<evidence type="ECO:0000313" key="3">
    <source>
        <dbReference type="Proteomes" id="UP000000249"/>
    </source>
</evidence>
<feature type="transmembrane region" description="Helical" evidence="1">
    <location>
        <begin position="41"/>
        <end position="61"/>
    </location>
</feature>
<organism evidence="2 3">
    <name type="scientific">Vibrio cholerae serotype O1 (strain ATCC 39541 / Classical Ogawa 395 / O395)</name>
    <dbReference type="NCBI Taxonomy" id="345073"/>
    <lineage>
        <taxon>Bacteria</taxon>
        <taxon>Pseudomonadati</taxon>
        <taxon>Pseudomonadota</taxon>
        <taxon>Gammaproteobacteria</taxon>
        <taxon>Vibrionales</taxon>
        <taxon>Vibrionaceae</taxon>
        <taxon>Vibrio</taxon>
    </lineage>
</organism>
<dbReference type="KEGG" id="vcr:VC395_0896"/>
<feature type="transmembrane region" description="Helical" evidence="1">
    <location>
        <begin position="513"/>
        <end position="532"/>
    </location>
</feature>
<dbReference type="eggNOG" id="COG2978">
    <property type="taxonomic scope" value="Bacteria"/>
</dbReference>
<feature type="transmembrane region" description="Helical" evidence="1">
    <location>
        <begin position="233"/>
        <end position="251"/>
    </location>
</feature>
<feature type="transmembrane region" description="Helical" evidence="1">
    <location>
        <begin position="286"/>
        <end position="308"/>
    </location>
</feature>
<feature type="transmembrane region" description="Helical" evidence="1">
    <location>
        <begin position="367"/>
        <end position="386"/>
    </location>
</feature>